<dbReference type="RefSeq" id="WP_111145828.1">
    <property type="nucleotide sequence ID" value="NZ_QKRB01000036.1"/>
</dbReference>
<evidence type="ECO:0008006" key="3">
    <source>
        <dbReference type="Google" id="ProtNLM"/>
    </source>
</evidence>
<sequence length="345" mass="40693">MNQRQLPVHLNPGLSTECYHNYRLSILLAFPGGESWAHSHFVNLTVRGQGDGYFPMVRFEEHLDIYDGMLEEQTVECGAGWLDAVRQAVDEEAYMLVYVNWRHIPGSRYHGVRDMVHEALVYGYDDERQCLNVIGFDMHGKMYSPFQLDYTLFEAELERVLQHELHQQRWFAYYGFPLVRIRRLLPWRDAFNAQAVFFALDRGSIRSEQASESAYAAGCYVNEYLGGYFLRMHQEGPIGQGEFGLWNILMHKMAQHKRLMLQRIDYMRQQGGTREQELLRIRDFYTKSNACLSKARSMSLQYQRSCDRELMPLISEMFRKMFELEKRAVPMLKEYLVRQRLEAFG</sequence>
<protein>
    <recommendedName>
        <fullName evidence="3">DUF4872 domain-containing protein</fullName>
    </recommendedName>
</protein>
<dbReference type="EMBL" id="QKRB01000036">
    <property type="protein sequence ID" value="PZD96817.1"/>
    <property type="molecule type" value="Genomic_DNA"/>
</dbReference>
<comment type="caution">
    <text evidence="1">The sequence shown here is derived from an EMBL/GenBank/DDBJ whole genome shotgun (WGS) entry which is preliminary data.</text>
</comment>
<reference evidence="1 2" key="1">
    <citation type="submission" date="2018-06" db="EMBL/GenBank/DDBJ databases">
        <title>Paenibacillus imtechensis sp. nov.</title>
        <authorList>
            <person name="Pinnaka A.K."/>
            <person name="Singh H."/>
            <person name="Kaur M."/>
        </authorList>
    </citation>
    <scope>NUCLEOTIDE SEQUENCE [LARGE SCALE GENOMIC DNA]</scope>
    <source>
        <strain evidence="1 2">SMB1</strain>
    </source>
</reference>
<proteinExistence type="predicted"/>
<gene>
    <name evidence="1" type="ORF">DNH61_06360</name>
</gene>
<dbReference type="AlphaFoldDB" id="A0A2W1LZ79"/>
<keyword evidence="2" id="KW-1185">Reference proteome</keyword>
<name>A0A2W1LZ79_9BACL</name>
<evidence type="ECO:0000313" key="2">
    <source>
        <dbReference type="Proteomes" id="UP000249522"/>
    </source>
</evidence>
<dbReference type="OrthoDB" id="2517875at2"/>
<accession>A0A2W1LZ79</accession>
<organism evidence="1 2">
    <name type="scientific">Paenibacillus sambharensis</name>
    <dbReference type="NCBI Taxonomy" id="1803190"/>
    <lineage>
        <taxon>Bacteria</taxon>
        <taxon>Bacillati</taxon>
        <taxon>Bacillota</taxon>
        <taxon>Bacilli</taxon>
        <taxon>Bacillales</taxon>
        <taxon>Paenibacillaceae</taxon>
        <taxon>Paenibacillus</taxon>
    </lineage>
</organism>
<evidence type="ECO:0000313" key="1">
    <source>
        <dbReference type="EMBL" id="PZD96817.1"/>
    </source>
</evidence>
<dbReference type="Proteomes" id="UP000249522">
    <property type="component" value="Unassembled WGS sequence"/>
</dbReference>